<feature type="transmembrane region" description="Helical" evidence="10">
    <location>
        <begin position="299"/>
        <end position="323"/>
    </location>
</feature>
<accession>A0A6J3YMP1</accession>
<comment type="similarity">
    <text evidence="4 9">Belongs to the heme-copper respiratory oxidase family.</text>
</comment>
<dbReference type="Gene3D" id="1.20.210.10">
    <property type="entry name" value="Cytochrome c oxidase-like, subunit I domain"/>
    <property type="match status" value="1"/>
</dbReference>
<dbReference type="SUPFAM" id="SSF81442">
    <property type="entry name" value="Cytochrome c oxidase subunit I-like"/>
    <property type="match status" value="1"/>
</dbReference>
<dbReference type="UniPathway" id="UPA00705"/>
<dbReference type="InterPro" id="IPR036927">
    <property type="entry name" value="Cyt_c_oxase-like_su1_sf"/>
</dbReference>
<name>A0A6J3YMP1_9TREM</name>
<comment type="catalytic activity">
    <reaction evidence="9">
        <text>4 Fe(II)-[cytochrome c] + O2 + 8 H(+)(in) = 4 Fe(III)-[cytochrome c] + 2 H2O + 4 H(+)(out)</text>
        <dbReference type="Rhea" id="RHEA:11436"/>
        <dbReference type="Rhea" id="RHEA-COMP:10350"/>
        <dbReference type="Rhea" id="RHEA-COMP:14399"/>
        <dbReference type="ChEBI" id="CHEBI:15377"/>
        <dbReference type="ChEBI" id="CHEBI:15378"/>
        <dbReference type="ChEBI" id="CHEBI:15379"/>
        <dbReference type="ChEBI" id="CHEBI:29033"/>
        <dbReference type="ChEBI" id="CHEBI:29034"/>
        <dbReference type="EC" id="7.1.1.9"/>
    </reaction>
</comment>
<dbReference type="Pfam" id="PF00115">
    <property type="entry name" value="COX1"/>
    <property type="match status" value="1"/>
</dbReference>
<comment type="function">
    <text evidence="9">Component of the cytochrome c oxidase, the last enzyme in the mitochondrial electron transport chain which drives oxidative phosphorylation. The respiratory chain contains 3 multisubunit complexes succinate dehydrogenase (complex II, CII), ubiquinol-cytochrome c oxidoreductase (cytochrome b-c1 complex, complex III, CIII) and cytochrome c oxidase (complex IV, CIV), that cooperate to transfer electrons derived from NADH and succinate to molecular oxygen, creating an electrochemical gradient over the inner membrane that drives transmembrane transport and the ATP synthase. Cytochrome c oxidase is the component of the respiratory chain that catalyzes the reduction of oxygen to water. Electrons originating from reduced cytochrome c in the intermembrane space (IMS) are transferred via the dinuclear copper A center (CU(A)) of subunit 2 and heme A of subunit 1 to the active site in subunit 1, a binuclear center (BNC) formed by heme A3 and copper B (CU(B)). The BNC reduces molecular oxygen to 2 water molecules using 4 electrons from cytochrome c in the IMS and 4 protons from the mitochondrial matrix.</text>
</comment>
<evidence type="ECO:0000256" key="9">
    <source>
        <dbReference type="RuleBase" id="RU000369"/>
    </source>
</evidence>
<dbReference type="AlphaFoldDB" id="A0A6J3YMP1"/>
<keyword evidence="9" id="KW-0186">Copper</keyword>
<evidence type="ECO:0000259" key="11">
    <source>
        <dbReference type="PROSITE" id="PS50855"/>
    </source>
</evidence>
<keyword evidence="7 10" id="KW-1133">Transmembrane helix</keyword>
<evidence type="ECO:0000256" key="8">
    <source>
        <dbReference type="ARBA" id="ARBA00023136"/>
    </source>
</evidence>
<evidence type="ECO:0000256" key="10">
    <source>
        <dbReference type="SAM" id="Phobius"/>
    </source>
</evidence>
<keyword evidence="9 12" id="KW-0496">Mitochondrion</keyword>
<keyword evidence="9" id="KW-0349">Heme</keyword>
<keyword evidence="9" id="KW-0813">Transport</keyword>
<geneLocation type="mitochondrion" evidence="12"/>
<dbReference type="GO" id="GO:0006123">
    <property type="term" value="P:mitochondrial electron transport, cytochrome c to oxygen"/>
    <property type="evidence" value="ECO:0007669"/>
    <property type="project" value="TreeGrafter"/>
</dbReference>
<feature type="transmembrane region" description="Helical" evidence="10">
    <location>
        <begin position="483"/>
        <end position="505"/>
    </location>
</feature>
<evidence type="ECO:0000256" key="6">
    <source>
        <dbReference type="ARBA" id="ARBA00022692"/>
    </source>
</evidence>
<feature type="transmembrane region" description="Helical" evidence="10">
    <location>
        <begin position="180"/>
        <end position="208"/>
    </location>
</feature>
<dbReference type="PROSITE" id="PS50855">
    <property type="entry name" value="COX1"/>
    <property type="match status" value="1"/>
</dbReference>
<dbReference type="PANTHER" id="PTHR10422">
    <property type="entry name" value="CYTOCHROME C OXIDASE SUBUNIT 1"/>
    <property type="match status" value="1"/>
</dbReference>
<feature type="transmembrane region" description="Helical" evidence="10">
    <location>
        <begin position="148"/>
        <end position="174"/>
    </location>
</feature>
<dbReference type="GO" id="GO:0020037">
    <property type="term" value="F:heme binding"/>
    <property type="evidence" value="ECO:0007669"/>
    <property type="project" value="InterPro"/>
</dbReference>
<evidence type="ECO:0000256" key="1">
    <source>
        <dbReference type="ARBA" id="ARBA00001971"/>
    </source>
</evidence>
<feature type="transmembrane region" description="Helical" evidence="10">
    <location>
        <begin position="54"/>
        <end position="84"/>
    </location>
</feature>
<feature type="domain" description="Cytochrome oxidase subunit I profile" evidence="11">
    <location>
        <begin position="1"/>
        <end position="474"/>
    </location>
</feature>
<comment type="subcellular location">
    <subcellularLocation>
        <location evidence="2">Membrane</location>
        <topology evidence="2">Multi-pass membrane protein</topology>
    </subcellularLocation>
    <subcellularLocation>
        <location evidence="9">Mitochondrion inner membrane</location>
        <topology evidence="9">Multi-pass membrane protein</topology>
    </subcellularLocation>
</comment>
<dbReference type="EC" id="7.1.1.9" evidence="9"/>
<reference evidence="12" key="1">
    <citation type="journal article" date="2018" name="Int. J. Parasitol.">
        <title>Validity of the Diplostomoidea and Diplostomida (Digenea, Platyhelminthes) upheld in phylogenomic analysis.</title>
        <authorList>
            <person name="Locke S.A."/>
            <person name="Van Dam A."/>
            <person name="Caffara M."/>
            <person name="Pinto H.A."/>
            <person name="Lopez-Hernandez D."/>
            <person name="Blanar C.A."/>
        </authorList>
    </citation>
    <scope>NUCLEOTIDE SEQUENCE</scope>
    <source>
        <strain evidence="12">Di.IN.Gi.MTL.1.7</strain>
    </source>
</reference>
<feature type="transmembrane region" description="Helical" evidence="10">
    <location>
        <begin position="368"/>
        <end position="395"/>
    </location>
</feature>
<feature type="transmembrane region" description="Helical" evidence="10">
    <location>
        <begin position="18"/>
        <end position="42"/>
    </location>
</feature>
<keyword evidence="6 9" id="KW-0812">Transmembrane</keyword>
<feature type="transmembrane region" description="Helical" evidence="10">
    <location>
        <begin position="407"/>
        <end position="429"/>
    </location>
</feature>
<dbReference type="GO" id="GO:0005743">
    <property type="term" value="C:mitochondrial inner membrane"/>
    <property type="evidence" value="ECO:0007669"/>
    <property type="project" value="UniProtKB-SubCell"/>
</dbReference>
<feature type="transmembrane region" description="Helical" evidence="10">
    <location>
        <begin position="104"/>
        <end position="128"/>
    </location>
</feature>
<feature type="transmembrane region" description="Helical" evidence="10">
    <location>
        <begin position="335"/>
        <end position="356"/>
    </location>
</feature>
<dbReference type="GO" id="GO:0004129">
    <property type="term" value="F:cytochrome-c oxidase activity"/>
    <property type="evidence" value="ECO:0007669"/>
    <property type="project" value="UniProtKB-EC"/>
</dbReference>
<feature type="transmembrane region" description="Helical" evidence="10">
    <location>
        <begin position="265"/>
        <end position="287"/>
    </location>
</feature>
<dbReference type="GO" id="GO:0046872">
    <property type="term" value="F:metal ion binding"/>
    <property type="evidence" value="ECO:0007669"/>
    <property type="project" value="UniProtKB-KW"/>
</dbReference>
<feature type="transmembrane region" description="Helical" evidence="10">
    <location>
        <begin position="450"/>
        <end position="471"/>
    </location>
</feature>
<comment type="pathway">
    <text evidence="3 9">Energy metabolism; oxidative phosphorylation.</text>
</comment>
<protein>
    <recommendedName>
        <fullName evidence="5 9">Cytochrome c oxidase subunit 1</fullName>
        <ecNumber evidence="9">7.1.1.9</ecNumber>
    </recommendedName>
</protein>
<dbReference type="InterPro" id="IPR023615">
    <property type="entry name" value="Cyt_c_Oxase_su1_BS"/>
</dbReference>
<keyword evidence="9" id="KW-0679">Respiratory chain</keyword>
<evidence type="ECO:0000256" key="3">
    <source>
        <dbReference type="ARBA" id="ARBA00004673"/>
    </source>
</evidence>
<proteinExistence type="inferred from homology"/>
<keyword evidence="9" id="KW-0999">Mitochondrion inner membrane</keyword>
<dbReference type="PRINTS" id="PR01165">
    <property type="entry name" value="CYCOXIDASEI"/>
</dbReference>
<dbReference type="GO" id="GO:0015990">
    <property type="term" value="P:electron transport coupled proton transport"/>
    <property type="evidence" value="ECO:0007669"/>
    <property type="project" value="TreeGrafter"/>
</dbReference>
<dbReference type="PANTHER" id="PTHR10422:SF18">
    <property type="entry name" value="CYTOCHROME C OXIDASE SUBUNIT 1"/>
    <property type="match status" value="1"/>
</dbReference>
<dbReference type="PROSITE" id="PS00077">
    <property type="entry name" value="COX1_CUB"/>
    <property type="match status" value="1"/>
</dbReference>
<dbReference type="InterPro" id="IPR023616">
    <property type="entry name" value="Cyt_c_oxase-like_su1_dom"/>
</dbReference>
<keyword evidence="9" id="KW-0249">Electron transport</keyword>
<evidence type="ECO:0000256" key="4">
    <source>
        <dbReference type="ARBA" id="ARBA00009578"/>
    </source>
</evidence>
<organism evidence="12">
    <name type="scientific">Tylodelphys immer</name>
    <dbReference type="NCBI Taxonomy" id="1702215"/>
    <lineage>
        <taxon>Eukaryota</taxon>
        <taxon>Metazoa</taxon>
        <taxon>Spiralia</taxon>
        <taxon>Lophotrochozoa</taxon>
        <taxon>Platyhelminthes</taxon>
        <taxon>Trematoda</taxon>
        <taxon>Digenea</taxon>
        <taxon>Diplostomida</taxon>
        <taxon>Diplostomoidea</taxon>
        <taxon>Diplostomidae</taxon>
        <taxon>Tylodelphys</taxon>
    </lineage>
</organism>
<evidence type="ECO:0000313" key="12">
    <source>
        <dbReference type="EMBL" id="AYH51421.1"/>
    </source>
</evidence>
<gene>
    <name evidence="12" type="primary">COX1</name>
</gene>
<evidence type="ECO:0000256" key="2">
    <source>
        <dbReference type="ARBA" id="ARBA00004141"/>
    </source>
</evidence>
<keyword evidence="8 9" id="KW-0472">Membrane</keyword>
<keyword evidence="9" id="KW-0408">Iron</keyword>
<evidence type="ECO:0000256" key="5">
    <source>
        <dbReference type="ARBA" id="ARBA00015947"/>
    </source>
</evidence>
<feature type="transmembrane region" description="Helical" evidence="10">
    <location>
        <begin position="240"/>
        <end position="259"/>
    </location>
</feature>
<dbReference type="EMBL" id="MH536513">
    <property type="protein sequence ID" value="AYH51421.1"/>
    <property type="molecule type" value="Genomic_DNA"/>
</dbReference>
<comment type="cofactor">
    <cofactor evidence="1">
        <name>heme</name>
        <dbReference type="ChEBI" id="CHEBI:30413"/>
    </cofactor>
</comment>
<evidence type="ECO:0000256" key="7">
    <source>
        <dbReference type="ARBA" id="ARBA00022989"/>
    </source>
</evidence>
<dbReference type="InterPro" id="IPR000883">
    <property type="entry name" value="Cyt_C_Oxase_1"/>
</dbReference>
<keyword evidence="9" id="KW-0479">Metal-binding</keyword>
<sequence>MDSLYSWLFTLDHKRIGIIYMIIGLWGGFMGLSLSFLIRLNFTDPYYNLIAPEVYNYIITSHGLAMIFFFLMPVLIGGFGNFLLPLLLGLPDLSLPRLNALSAWLMLPSAVCFVVSLFIGSGVGWTFYPPLSSFPYTGIGVDYLMFSLHLAGLSSVFGALNFVTTIFSSIFYFINTRVSIIVWAYLFTSILLLSSLPVLAAAITMLLFDRNFGSSFFDPVGGGDPVLFQHMFWFFGHPEVYVLILPGFGMISHICLVFTNNDSIFSYMGLVGAMFSIVVLGCIVWVHHMFMVGLEFRSLVFFSSVTMVIGIPTGIKVFSWLYMLRAAWYRVGDPIFWWILGFIFLFTVGGVTGIMLSASILDSIFHDTWFVIAHFHYVLSLGSYSTVVIALIWWWPIISGYVLDKTLLYGHWLSSMIGFNLCFFPMHYTGMYGLPRRVCVYDPAFFKLNLLSNFGGLLSAVSAFFLFYIVWYSVEYGCSVLNIYGSSSMVLYMVLLPLPHHCLYLSSPRYFIADYLNLDFFPREGLLDKKEKLSYIRSFIDSVTAFFSSEKKSV</sequence>